<dbReference type="PANTHER" id="PTHR11014:SF63">
    <property type="entry name" value="METALLOPEPTIDASE, PUTATIVE (AFU_ORTHOLOGUE AFUA_6G09600)-RELATED"/>
    <property type="match status" value="1"/>
</dbReference>
<gene>
    <name evidence="3" type="ORF">ACFSKQ_03495</name>
</gene>
<evidence type="ECO:0000256" key="1">
    <source>
        <dbReference type="ARBA" id="ARBA00022801"/>
    </source>
</evidence>
<dbReference type="InterPro" id="IPR017439">
    <property type="entry name" value="Amidohydrolase"/>
</dbReference>
<dbReference type="Gene3D" id="3.30.70.360">
    <property type="match status" value="1"/>
</dbReference>
<dbReference type="SUPFAM" id="SSF55031">
    <property type="entry name" value="Bacterial exopeptidase dimerisation domain"/>
    <property type="match status" value="1"/>
</dbReference>
<evidence type="ECO:0000313" key="3">
    <source>
        <dbReference type="EMBL" id="MFD2236528.1"/>
    </source>
</evidence>
<reference evidence="4" key="1">
    <citation type="journal article" date="2019" name="Int. J. Syst. Evol. Microbiol.">
        <title>The Global Catalogue of Microorganisms (GCM) 10K type strain sequencing project: providing services to taxonomists for standard genome sequencing and annotation.</title>
        <authorList>
            <consortium name="The Broad Institute Genomics Platform"/>
            <consortium name="The Broad Institute Genome Sequencing Center for Infectious Disease"/>
            <person name="Wu L."/>
            <person name="Ma J."/>
        </authorList>
    </citation>
    <scope>NUCLEOTIDE SEQUENCE [LARGE SCALE GENOMIC DNA]</scope>
    <source>
        <strain evidence="4">ZS-35-S2</strain>
    </source>
</reference>
<dbReference type="RefSeq" id="WP_209737851.1">
    <property type="nucleotide sequence ID" value="NZ_CP072611.1"/>
</dbReference>
<dbReference type="EMBL" id="JBHUIJ010000004">
    <property type="protein sequence ID" value="MFD2236528.1"/>
    <property type="molecule type" value="Genomic_DNA"/>
</dbReference>
<dbReference type="NCBIfam" id="TIGR01891">
    <property type="entry name" value="amidohydrolases"/>
    <property type="match status" value="1"/>
</dbReference>
<name>A0ABW5CKD0_9HYPH</name>
<sequence>MAVIERIAASADELTAIRRDFHAHPEIGFQEVRTASRVAELLEGWGVAVTRNVGGTGVVGVLEGAGPGRTVGLRADMDALPMDEATNLPYASRNPGVFHGCGHDGHMAMLLGAARYLAQTRDFSGRAVFIFQPAEEGLGGARAMLADGLFERFPCDELYGLHNSPYSEHSRVSVRPGPAQAGAAFFDITVRGRGCHGAMPHMGQDPIVIAAGLVKELQGVVSRNTDPTHAVVLSVTRFQSGAAYNVIPDEAVLAGTFRYFETSDARFIEDRIRKLGAGFALAHGVEIDVAVRNVFDVLHNDPAAVEALIEAARDIVGDKAAADAEPTMGSEDMADLLRVVPGAFFNLGHDGGVPLHNPGFLFDDTILPVGASLLAHLVEKRGRLGSGVLPTRSGERSPA</sequence>
<dbReference type="InterPro" id="IPR011650">
    <property type="entry name" value="Peptidase_M20_dimer"/>
</dbReference>
<dbReference type="InterPro" id="IPR036264">
    <property type="entry name" value="Bact_exopeptidase_dim_dom"/>
</dbReference>
<dbReference type="PANTHER" id="PTHR11014">
    <property type="entry name" value="PEPTIDASE M20 FAMILY MEMBER"/>
    <property type="match status" value="1"/>
</dbReference>
<dbReference type="Pfam" id="PF01546">
    <property type="entry name" value="Peptidase_M20"/>
    <property type="match status" value="1"/>
</dbReference>
<dbReference type="InterPro" id="IPR002933">
    <property type="entry name" value="Peptidase_M20"/>
</dbReference>
<dbReference type="PIRSF" id="PIRSF005962">
    <property type="entry name" value="Pept_M20D_amidohydro"/>
    <property type="match status" value="1"/>
</dbReference>
<accession>A0ABW5CKD0</accession>
<protein>
    <submittedName>
        <fullName evidence="3">Amidohydrolase</fullName>
    </submittedName>
</protein>
<organism evidence="3 4">
    <name type="scientific">Aureimonas populi</name>
    <dbReference type="NCBI Taxonomy" id="1701758"/>
    <lineage>
        <taxon>Bacteria</taxon>
        <taxon>Pseudomonadati</taxon>
        <taxon>Pseudomonadota</taxon>
        <taxon>Alphaproteobacteria</taxon>
        <taxon>Hyphomicrobiales</taxon>
        <taxon>Aurantimonadaceae</taxon>
        <taxon>Aureimonas</taxon>
    </lineage>
</organism>
<feature type="domain" description="Peptidase M20 dimerisation" evidence="2">
    <location>
        <begin position="180"/>
        <end position="274"/>
    </location>
</feature>
<dbReference type="SUPFAM" id="SSF53187">
    <property type="entry name" value="Zn-dependent exopeptidases"/>
    <property type="match status" value="1"/>
</dbReference>
<evidence type="ECO:0000259" key="2">
    <source>
        <dbReference type="Pfam" id="PF07687"/>
    </source>
</evidence>
<keyword evidence="4" id="KW-1185">Reference proteome</keyword>
<comment type="caution">
    <text evidence="3">The sequence shown here is derived from an EMBL/GenBank/DDBJ whole genome shotgun (WGS) entry which is preliminary data.</text>
</comment>
<evidence type="ECO:0000313" key="4">
    <source>
        <dbReference type="Proteomes" id="UP001597371"/>
    </source>
</evidence>
<proteinExistence type="predicted"/>
<dbReference type="Gene3D" id="3.40.630.10">
    <property type="entry name" value="Zn peptidases"/>
    <property type="match status" value="1"/>
</dbReference>
<dbReference type="Proteomes" id="UP001597371">
    <property type="component" value="Unassembled WGS sequence"/>
</dbReference>
<dbReference type="Pfam" id="PF07687">
    <property type="entry name" value="M20_dimer"/>
    <property type="match status" value="1"/>
</dbReference>
<keyword evidence="1" id="KW-0378">Hydrolase</keyword>